<dbReference type="STRING" id="1806891.Cs308_0660"/>
<evidence type="ECO:0000313" key="4">
    <source>
        <dbReference type="Proteomes" id="UP000078162"/>
    </source>
</evidence>
<dbReference type="GO" id="GO:0004765">
    <property type="term" value="F:shikimate kinase activity"/>
    <property type="evidence" value="ECO:0007669"/>
    <property type="project" value="TreeGrafter"/>
</dbReference>
<dbReference type="Gene3D" id="3.40.50.300">
    <property type="entry name" value="P-loop containing nucleotide triphosphate hydrolases"/>
    <property type="match status" value="1"/>
</dbReference>
<name>A0A1A9HV04_9CHLA</name>
<dbReference type="GO" id="GO:0009073">
    <property type="term" value="P:aromatic amino acid family biosynthetic process"/>
    <property type="evidence" value="ECO:0007669"/>
    <property type="project" value="UniProtKB-KW"/>
</dbReference>
<dbReference type="NCBIfam" id="NF001866">
    <property type="entry name" value="PRK00625.1"/>
    <property type="match status" value="1"/>
</dbReference>
<accession>A0A1A9HV04</accession>
<organism evidence="3 4">
    <name type="scientific">Candidatus Chlamydia sanziniae</name>
    <dbReference type="NCBI Taxonomy" id="1806891"/>
    <lineage>
        <taxon>Bacteria</taxon>
        <taxon>Pseudomonadati</taxon>
        <taxon>Chlamydiota</taxon>
        <taxon>Chlamydiia</taxon>
        <taxon>Chlamydiales</taxon>
        <taxon>Chlamydiaceae</taxon>
        <taxon>Chlamydia/Chlamydophila group</taxon>
        <taxon>Chlamydia</taxon>
    </lineage>
</organism>
<dbReference type="Proteomes" id="UP000078162">
    <property type="component" value="Chromosome"/>
</dbReference>
<dbReference type="InterPro" id="IPR027417">
    <property type="entry name" value="P-loop_NTPase"/>
</dbReference>
<reference evidence="4" key="1">
    <citation type="submission" date="2016-03" db="EMBL/GenBank/DDBJ databases">
        <title>Culture-independent genomics supports pathogen discovery for uncultivable bacteria within the genus Chlamydia.</title>
        <authorList>
            <person name="Taylor-Brown A."/>
            <person name="Bachmann N.L."/>
            <person name="Borel N."/>
            <person name="Polkinghorne A."/>
        </authorList>
    </citation>
    <scope>NUCLEOTIDE SEQUENCE [LARGE SCALE GENOMIC DNA]</scope>
    <source>
        <strain evidence="4">2742-308</strain>
    </source>
</reference>
<dbReference type="SUPFAM" id="SSF52540">
    <property type="entry name" value="P-loop containing nucleoside triphosphate hydrolases"/>
    <property type="match status" value="1"/>
</dbReference>
<evidence type="ECO:0000256" key="1">
    <source>
        <dbReference type="ARBA" id="ARBA00022605"/>
    </source>
</evidence>
<proteinExistence type="predicted"/>
<dbReference type="AlphaFoldDB" id="A0A1A9HV04"/>
<gene>
    <name evidence="3" type="ORF">Cs308_0660</name>
</gene>
<dbReference type="PANTHER" id="PTHR21087:SF16">
    <property type="entry name" value="SHIKIMATE KINASE 1, CHLOROPLASTIC"/>
    <property type="match status" value="1"/>
</dbReference>
<dbReference type="KEGG" id="csaz:Cs308_0660"/>
<dbReference type="Pfam" id="PF01202">
    <property type="entry name" value="SKI"/>
    <property type="match status" value="1"/>
</dbReference>
<dbReference type="EMBL" id="CP014639">
    <property type="protein sequence ID" value="ANH78830.1"/>
    <property type="molecule type" value="Genomic_DNA"/>
</dbReference>
<dbReference type="GO" id="GO:0008652">
    <property type="term" value="P:amino acid biosynthetic process"/>
    <property type="evidence" value="ECO:0007669"/>
    <property type="project" value="UniProtKB-KW"/>
</dbReference>
<dbReference type="PATRIC" id="fig|1806891.3.peg.650"/>
<keyword evidence="2" id="KW-0057">Aromatic amino acid biosynthesis</keyword>
<protein>
    <submittedName>
        <fullName evidence="3">Shikimate kinase I</fullName>
    </submittedName>
</protein>
<evidence type="ECO:0000256" key="2">
    <source>
        <dbReference type="ARBA" id="ARBA00023141"/>
    </source>
</evidence>
<dbReference type="InterPro" id="IPR031322">
    <property type="entry name" value="Shikimate/glucono_kinase"/>
</dbReference>
<keyword evidence="1" id="KW-0028">Amino-acid biosynthesis</keyword>
<dbReference type="PANTHER" id="PTHR21087">
    <property type="entry name" value="SHIKIMATE KINASE"/>
    <property type="match status" value="1"/>
</dbReference>
<dbReference type="GO" id="GO:0005829">
    <property type="term" value="C:cytosol"/>
    <property type="evidence" value="ECO:0007669"/>
    <property type="project" value="TreeGrafter"/>
</dbReference>
<keyword evidence="3" id="KW-0418">Kinase</keyword>
<sequence>MLGKALANYLSAFFYDLDDLIVSNYGCELYSTCDELYTVYGEERFREWETEQLSFLSILSCSEESYVFALGGGTLMNKKAYQVIKNKGCIVFLSLALSSVYARLHKRGLPKSLKKSAIQGTLEETLIQRIQRMTEIAHYTFPVDTINLSDKNSVQRACHTLHVLLLSK</sequence>
<evidence type="ECO:0000313" key="3">
    <source>
        <dbReference type="EMBL" id="ANH78830.1"/>
    </source>
</evidence>
<keyword evidence="4" id="KW-1185">Reference proteome</keyword>
<keyword evidence="3" id="KW-0808">Transferase</keyword>